<dbReference type="SUPFAM" id="SSF46689">
    <property type="entry name" value="Homeodomain-like"/>
    <property type="match status" value="2"/>
</dbReference>
<dbReference type="InterPro" id="IPR050204">
    <property type="entry name" value="AraC_XylS_family_regulators"/>
</dbReference>
<dbReference type="KEGG" id="odi:ODI_R4351"/>
<evidence type="ECO:0000313" key="6">
    <source>
        <dbReference type="EMBL" id="SOE52626.1"/>
    </source>
</evidence>
<dbReference type="InterPro" id="IPR018060">
    <property type="entry name" value="HTH_AraC"/>
</dbReference>
<dbReference type="GO" id="GO:0043565">
    <property type="term" value="F:sequence-specific DNA binding"/>
    <property type="evidence" value="ECO:0007669"/>
    <property type="project" value="InterPro"/>
</dbReference>
<proteinExistence type="predicted"/>
<dbReference type="STRING" id="1851544.ODI_01128"/>
<dbReference type="AlphaFoldDB" id="A0A1C3K697"/>
<evidence type="ECO:0000256" key="1">
    <source>
        <dbReference type="ARBA" id="ARBA00023015"/>
    </source>
</evidence>
<reference evidence="5 7" key="1">
    <citation type="submission" date="2016-06" db="EMBL/GenBank/DDBJ databases">
        <authorList>
            <person name="Kjaerup R.B."/>
            <person name="Dalgaard T.S."/>
            <person name="Juul-Madsen H.R."/>
        </authorList>
    </citation>
    <scope>NUCLEOTIDE SEQUENCE [LARGE SCALE GENOMIC DNA]</scope>
    <source>
        <strain evidence="5">Orrdi1</strain>
    </source>
</reference>
<sequence>MPLASPLAELASQDRLASLTRTDIGEASQQAAMLDCVERRYYQTASGSYHGRFERFAVSGLSFCRESQCRSIMRLVAMPDDLVTLFLPSDRSAMRVGVRELGPGTVAFQPGGSQFDVYTRGESEVAFLLVDAQRFQRAALGMDEALWASRLAQGGLLHLRNQDFLRQVVSQALQAAPQWLSTDQNADWQDSLARATLSALLQELGAAADAQEPGGRAFLGHLHAWRMASRARDFIEASVHRRLTVMDVCLELGVSRRTLQDVFHRVLDMNPVAYLRMVRLNRARQELCNPGLPLPTVGEIAARWGFLHPSQFSVDYQRMFGELPSQTLRRSAGLPGVAPRAAALWPAGRAGAHDARGR</sequence>
<name>A0A1C3K697_9BURK</name>
<organism evidence="5 7">
    <name type="scientific">Orrella dioscoreae</name>
    <dbReference type="NCBI Taxonomy" id="1851544"/>
    <lineage>
        <taxon>Bacteria</taxon>
        <taxon>Pseudomonadati</taxon>
        <taxon>Pseudomonadota</taxon>
        <taxon>Betaproteobacteria</taxon>
        <taxon>Burkholderiales</taxon>
        <taxon>Alcaligenaceae</taxon>
        <taxon>Orrella</taxon>
    </lineage>
</organism>
<accession>A0A1C3K697</accession>
<keyword evidence="2" id="KW-0238">DNA-binding</keyword>
<evidence type="ECO:0000313" key="7">
    <source>
        <dbReference type="Proteomes" id="UP000078558"/>
    </source>
</evidence>
<dbReference type="PROSITE" id="PS01124">
    <property type="entry name" value="HTH_ARAC_FAMILY_2"/>
    <property type="match status" value="1"/>
</dbReference>
<protein>
    <submittedName>
        <fullName evidence="5">Transcriptional regulator, AraC family</fullName>
    </submittedName>
</protein>
<dbReference type="PANTHER" id="PTHR46796:SF12">
    <property type="entry name" value="HTH-TYPE DNA-BINDING TRANSCRIPTIONAL ACTIVATOR EUTR"/>
    <property type="match status" value="1"/>
</dbReference>
<evidence type="ECO:0000256" key="3">
    <source>
        <dbReference type="ARBA" id="ARBA00023163"/>
    </source>
</evidence>
<feature type="domain" description="HTH araC/xylS-type" evidence="4">
    <location>
        <begin position="229"/>
        <end position="330"/>
    </location>
</feature>
<dbReference type="PROSITE" id="PS00041">
    <property type="entry name" value="HTH_ARAC_FAMILY_1"/>
    <property type="match status" value="1"/>
</dbReference>
<evidence type="ECO:0000313" key="5">
    <source>
        <dbReference type="EMBL" id="SBT27003.1"/>
    </source>
</evidence>
<reference evidence="6 7" key="2">
    <citation type="submission" date="2017-08" db="EMBL/GenBank/DDBJ databases">
        <authorList>
            <person name="de Groot N.N."/>
        </authorList>
    </citation>
    <scope>NUCLEOTIDE SEQUENCE [LARGE SCALE GENOMIC DNA]</scope>
    <source>
        <strain evidence="6">Orrdi1</strain>
    </source>
</reference>
<dbReference type="Gene3D" id="1.10.10.60">
    <property type="entry name" value="Homeodomain-like"/>
    <property type="match status" value="1"/>
</dbReference>
<dbReference type="GO" id="GO:0003700">
    <property type="term" value="F:DNA-binding transcription factor activity"/>
    <property type="evidence" value="ECO:0007669"/>
    <property type="project" value="InterPro"/>
</dbReference>
<dbReference type="Proteomes" id="UP000078558">
    <property type="component" value="Chromosome I"/>
</dbReference>
<dbReference type="InterPro" id="IPR018062">
    <property type="entry name" value="HTH_AraC-typ_CS"/>
</dbReference>
<dbReference type="Pfam" id="PF12833">
    <property type="entry name" value="HTH_18"/>
    <property type="match status" value="1"/>
</dbReference>
<keyword evidence="1" id="KW-0805">Transcription regulation</keyword>
<evidence type="ECO:0000256" key="2">
    <source>
        <dbReference type="ARBA" id="ARBA00023125"/>
    </source>
</evidence>
<dbReference type="InterPro" id="IPR009057">
    <property type="entry name" value="Homeodomain-like_sf"/>
</dbReference>
<evidence type="ECO:0000259" key="4">
    <source>
        <dbReference type="PROSITE" id="PS01124"/>
    </source>
</evidence>
<keyword evidence="3" id="KW-0804">Transcription</keyword>
<dbReference type="EMBL" id="LT907988">
    <property type="protein sequence ID" value="SOE52626.1"/>
    <property type="molecule type" value="Genomic_DNA"/>
</dbReference>
<dbReference type="PANTHER" id="PTHR46796">
    <property type="entry name" value="HTH-TYPE TRANSCRIPTIONAL ACTIVATOR RHAS-RELATED"/>
    <property type="match status" value="1"/>
</dbReference>
<dbReference type="EMBL" id="FLRC01000044">
    <property type="protein sequence ID" value="SBT27003.1"/>
    <property type="molecule type" value="Genomic_DNA"/>
</dbReference>
<dbReference type="RefSeq" id="WP_067757728.1">
    <property type="nucleotide sequence ID" value="NZ_LT907988.1"/>
</dbReference>
<dbReference type="SMART" id="SM00342">
    <property type="entry name" value="HTH_ARAC"/>
    <property type="match status" value="1"/>
</dbReference>
<dbReference type="OrthoDB" id="185346at2"/>
<gene>
    <name evidence="5" type="ORF">ODI_01128</name>
    <name evidence="6" type="ORF">ODI_R4351</name>
</gene>
<keyword evidence="7" id="KW-1185">Reference proteome</keyword>